<feature type="transmembrane region" description="Helical" evidence="1">
    <location>
        <begin position="154"/>
        <end position="175"/>
    </location>
</feature>
<evidence type="ECO:0000313" key="2">
    <source>
        <dbReference type="EMBL" id="QGM12813.2"/>
    </source>
</evidence>
<evidence type="ECO:0000256" key="1">
    <source>
        <dbReference type="SAM" id="Phobius"/>
    </source>
</evidence>
<feature type="transmembrane region" description="Helical" evidence="1">
    <location>
        <begin position="12"/>
        <end position="40"/>
    </location>
</feature>
<protein>
    <submittedName>
        <fullName evidence="2">p360 14L</fullName>
    </submittedName>
</protein>
<feature type="transmembrane region" description="Helical" evidence="1">
    <location>
        <begin position="127"/>
        <end position="148"/>
    </location>
</feature>
<organismHost>
    <name type="scientific">Sus scrofa</name>
    <name type="common">Pig</name>
    <dbReference type="NCBI Taxonomy" id="9823"/>
</organismHost>
<dbReference type="Proteomes" id="UP000422855">
    <property type="component" value="Segment"/>
</dbReference>
<keyword evidence="1" id="KW-1133">Transmembrane helix</keyword>
<gene>
    <name evidence="2" type="ORF">360_14L</name>
</gene>
<name>A0A856Z1T4_ASF</name>
<keyword evidence="1" id="KW-0472">Membrane</keyword>
<sequence length="357" mass="42285">MVYNYNFWMGCMLLFGSFHIFCSICLYPIIYFLGFGYIYCQGHITAAKLLYYKNVAQVIHICFVRNALCPIKISTPQIDAEKQVYRIIVIHTKIHAIFETTSQPISVLYGRVFFFPQASKFHHQITAIANLFFTTQLVYVKNVIILQATSYPPIQVFFMPFIQILYTLCTIMSYCQRKPKLCYYVVRRIPHQRNFCTAVHICVYSGSTYGFQEWVISKHVISQYNSCTGFYVGHFFYNFQKTGFGYRCYASQFCAQPLYMHGTNTYMSIFRICTPIHKYTYMLKIIPLHGLYYRRFKTEIILRKTLYMFIRKNLLTIVTQVYTTYIPPQTKTLQHIFILTCKIFACHNLFGQRLYRQ</sequence>
<evidence type="ECO:0000313" key="3">
    <source>
        <dbReference type="Proteomes" id="UP000422855"/>
    </source>
</evidence>
<reference evidence="2 3" key="1">
    <citation type="submission" date="2019-08" db="EMBL/GenBank/DDBJ databases">
        <authorList>
            <person name="Ndlovu S.S."/>
            <person name="Malesa R."/>
        </authorList>
    </citation>
    <scope>NUCLEOTIDE SEQUENCE [LARGE SCALE GENOMIC DNA]</scope>
    <source>
        <strain evidence="2">RSA_2_2008</strain>
    </source>
</reference>
<dbReference type="EMBL" id="MN336500">
    <property type="protein sequence ID" value="QGM12813.2"/>
    <property type="molecule type" value="Genomic_DNA"/>
</dbReference>
<proteinExistence type="predicted"/>
<organismHost>
    <name type="scientific">Ornithodoros</name>
    <name type="common">relapsing fever ticks</name>
    <dbReference type="NCBI Taxonomy" id="6937"/>
</organismHost>
<organismHost>
    <name type="scientific">Potamochoerus larvatus</name>
    <name type="common">Bushpig</name>
    <dbReference type="NCBI Taxonomy" id="273792"/>
</organismHost>
<organismHost>
    <name type="scientific">Ornithodoros moubata</name>
    <name type="common">Soft tick</name>
    <name type="synonym">Argasid tick</name>
    <dbReference type="NCBI Taxonomy" id="6938"/>
</organismHost>
<organism evidence="2 3">
    <name type="scientific">African swine fever virus</name>
    <name type="common">ASFV</name>
    <dbReference type="NCBI Taxonomy" id="10497"/>
    <lineage>
        <taxon>Viruses</taxon>
        <taxon>Varidnaviria</taxon>
        <taxon>Bamfordvirae</taxon>
        <taxon>Nucleocytoviricota</taxon>
        <taxon>Pokkesviricetes</taxon>
        <taxon>Asfuvirales</taxon>
        <taxon>Asfarviridae</taxon>
        <taxon>Asfivirus</taxon>
        <taxon>Asfivirus haemorrhagiae</taxon>
    </lineage>
</organism>
<keyword evidence="1" id="KW-0812">Transmembrane</keyword>
<accession>A0A856Z1T4</accession>
<organismHost>
    <name type="scientific">Phacochoerus aethiopicus</name>
    <name type="common">Warthog</name>
    <dbReference type="NCBI Taxonomy" id="85517"/>
</organismHost>
<organismHost>
    <name type="scientific">Phacochoerus africanus</name>
    <name type="common">Warthog</name>
    <dbReference type="NCBI Taxonomy" id="41426"/>
</organismHost>